<evidence type="ECO:0000259" key="5">
    <source>
        <dbReference type="Pfam" id="PF03968"/>
    </source>
</evidence>
<dbReference type="GO" id="GO:1990351">
    <property type="term" value="C:transporter complex"/>
    <property type="evidence" value="ECO:0007669"/>
    <property type="project" value="TreeGrafter"/>
</dbReference>
<sequence precursor="true">MKHQFKYNPLATAILTLLCGGSIQSSLAADKLVPFTSHASTLDNTQLKAIAQQDPEKYPGEKFFQQYYVDKSAPEAQLRNNQYLSSAFCQGTWITPINPVTKTADQNATTSVITADYGHYDPNGDSVLQGNVVIDQEGRMIRADKVTLDSTQTHANAQGSVQLAQAGLLTQSDQINYNLKTQTGDLNNSFYITEQQHAHGHANQIRRQNENLVVLTDASYTACPPGQKPAWKIQAKQIELNQETGRGVTRGTKLYVKDVPVLAVPYFNFPIDDRRTTGILSPNFGYSNDGGVQLAVPVYLNLAPNYDLTLTPSFMSERGTKLDADFGYMTENFGAGRIWGGYLSSDKQYDKENRSDLHFLHHWKINEQWSTNLEYNYASDKDYFSDFDTSPNSKTDLNLRRAWELNYRNGIPGLKAQLKVEDFQTLDKTIEDADKPYARLPQFLLNYMTGDPQGLQYEFNNDTAYFKKSISDGSALESSGTRIYNQFAVRYNHITPSWFYVIPEVSVRSINTFYDQDSKEGRGLASSDDLEKSVVVPQFTLATGLTFEKDGKYLQSISPRAFYAYSPYKKQDDYPNFDSTSASISYDQLFNPYRFYGHDRLEDNNFLSLGVTYSLLDTEGLERIRASVGQSYYFNDRRVSLNEELDQFDTQSRTGPIVSVSSQLNQNFTINANSAWMSNGDNAQRDVQAYYTGDKGNLYNLGYFYRKDIKDRQDAYDQVVASFIQPVKDNWRIMGHAQYDLDNNLMREYLLGVNYESCCWAVSVYGRSYYNDLDDPNLPDVHRKRAVMAEFTLKGLGALNNKLSSLLENRVLGFNKINQSWTQR</sequence>
<dbReference type="InterPro" id="IPR050218">
    <property type="entry name" value="LptD"/>
</dbReference>
<evidence type="ECO:0000259" key="6">
    <source>
        <dbReference type="Pfam" id="PF04453"/>
    </source>
</evidence>
<gene>
    <name evidence="4" type="primary">lptD</name>
    <name evidence="7" type="ORF">EXE30_06040</name>
</gene>
<comment type="subcellular location">
    <subcellularLocation>
        <location evidence="4">Cell outer membrane</location>
    </subcellularLocation>
</comment>
<name>A0A4Q6XCJ8_9GAMM</name>
<evidence type="ECO:0000256" key="4">
    <source>
        <dbReference type="HAMAP-Rule" id="MF_01411"/>
    </source>
</evidence>
<evidence type="ECO:0000256" key="1">
    <source>
        <dbReference type="ARBA" id="ARBA00022729"/>
    </source>
</evidence>
<feature type="signal peptide" evidence="4">
    <location>
        <begin position="1"/>
        <end position="28"/>
    </location>
</feature>
<comment type="similarity">
    <text evidence="4">Belongs to the LptD family.</text>
</comment>
<dbReference type="InterPro" id="IPR020889">
    <property type="entry name" value="LipoPS_assembly_LptD"/>
</dbReference>
<feature type="chain" id="PRO_5021056244" description="LPS-assembly protein LptD" evidence="4">
    <location>
        <begin position="29"/>
        <end position="824"/>
    </location>
</feature>
<comment type="caution">
    <text evidence="4">Lacks conserved residue(s) required for the propagation of feature annotation.</text>
</comment>
<keyword evidence="1 4" id="KW-0732">Signal</keyword>
<dbReference type="PANTHER" id="PTHR30189">
    <property type="entry name" value="LPS-ASSEMBLY PROTEIN"/>
    <property type="match status" value="1"/>
</dbReference>
<reference evidence="7 8" key="1">
    <citation type="submission" date="2019-02" db="EMBL/GenBank/DDBJ databases">
        <title>The draft genome of Acinetobacter halotolerans strain JCM 31009.</title>
        <authorList>
            <person name="Qin J."/>
            <person name="Feng Y."/>
            <person name="Nemec A."/>
            <person name="Zong Z."/>
        </authorList>
    </citation>
    <scope>NUCLEOTIDE SEQUENCE [LARGE SCALE GENOMIC DNA]</scope>
    <source>
        <strain evidence="7 8">JCM 31009</strain>
    </source>
</reference>
<dbReference type="PANTHER" id="PTHR30189:SF1">
    <property type="entry name" value="LPS-ASSEMBLY PROTEIN LPTD"/>
    <property type="match status" value="1"/>
</dbReference>
<evidence type="ECO:0000313" key="8">
    <source>
        <dbReference type="Proteomes" id="UP000292110"/>
    </source>
</evidence>
<dbReference type="InterPro" id="IPR007543">
    <property type="entry name" value="LptD_C"/>
</dbReference>
<feature type="domain" description="Organic solvent tolerance-like N-terminal" evidence="5">
    <location>
        <begin position="113"/>
        <end position="245"/>
    </location>
</feature>
<organism evidence="7 8">
    <name type="scientific">Acinetobacter halotolerans</name>
    <dbReference type="NCBI Taxonomy" id="1752076"/>
    <lineage>
        <taxon>Bacteria</taxon>
        <taxon>Pseudomonadati</taxon>
        <taxon>Pseudomonadota</taxon>
        <taxon>Gammaproteobacteria</taxon>
        <taxon>Moraxellales</taxon>
        <taxon>Moraxellaceae</taxon>
        <taxon>Acinetobacter</taxon>
    </lineage>
</organism>
<comment type="subunit">
    <text evidence="4">Component of the lipopolysaccharide transport and assembly complex. Interacts with LptE and LptA.</text>
</comment>
<keyword evidence="8" id="KW-1185">Reference proteome</keyword>
<accession>A0A4Q6XCJ8</accession>
<dbReference type="Gene3D" id="2.60.450.10">
    <property type="entry name" value="Lipopolysaccharide (LPS) transport protein A like domain"/>
    <property type="match status" value="1"/>
</dbReference>
<dbReference type="RefSeq" id="WP_130161627.1">
    <property type="nucleotide sequence ID" value="NZ_SGIM01000003.1"/>
</dbReference>
<keyword evidence="2 4" id="KW-0472">Membrane</keyword>
<dbReference type="HAMAP" id="MF_01411">
    <property type="entry name" value="LPS_assembly_LptD"/>
    <property type="match status" value="1"/>
</dbReference>
<comment type="caution">
    <text evidence="7">The sequence shown here is derived from an EMBL/GenBank/DDBJ whole genome shotgun (WGS) entry which is preliminary data.</text>
</comment>
<dbReference type="GO" id="GO:0015920">
    <property type="term" value="P:lipopolysaccharide transport"/>
    <property type="evidence" value="ECO:0007669"/>
    <property type="project" value="InterPro"/>
</dbReference>
<dbReference type="Pfam" id="PF03968">
    <property type="entry name" value="LptD_N"/>
    <property type="match status" value="1"/>
</dbReference>
<evidence type="ECO:0000313" key="7">
    <source>
        <dbReference type="EMBL" id="RZF54784.1"/>
    </source>
</evidence>
<evidence type="ECO:0000256" key="2">
    <source>
        <dbReference type="ARBA" id="ARBA00023136"/>
    </source>
</evidence>
<dbReference type="InterPro" id="IPR005653">
    <property type="entry name" value="OstA-like_N"/>
</dbReference>
<proteinExistence type="inferred from homology"/>
<evidence type="ECO:0000256" key="3">
    <source>
        <dbReference type="ARBA" id="ARBA00023237"/>
    </source>
</evidence>
<dbReference type="Proteomes" id="UP000292110">
    <property type="component" value="Unassembled WGS sequence"/>
</dbReference>
<comment type="function">
    <text evidence="4">Together with LptE, is involved in the assembly of lipopolysaccharide (LPS) at the surface of the outer membrane.</text>
</comment>
<dbReference type="GO" id="GO:0009279">
    <property type="term" value="C:cell outer membrane"/>
    <property type="evidence" value="ECO:0007669"/>
    <property type="project" value="UniProtKB-SubCell"/>
</dbReference>
<feature type="domain" description="LptD C-terminal" evidence="6">
    <location>
        <begin position="353"/>
        <end position="731"/>
    </location>
</feature>
<protein>
    <recommendedName>
        <fullName evidence="4">LPS-assembly protein LptD</fullName>
    </recommendedName>
</protein>
<keyword evidence="3 4" id="KW-0998">Cell outer membrane</keyword>
<dbReference type="Pfam" id="PF04453">
    <property type="entry name" value="LptD"/>
    <property type="match status" value="1"/>
</dbReference>
<dbReference type="EMBL" id="SGIM01000003">
    <property type="protein sequence ID" value="RZF54784.1"/>
    <property type="molecule type" value="Genomic_DNA"/>
</dbReference>
<dbReference type="AlphaFoldDB" id="A0A4Q6XCJ8"/>
<dbReference type="GO" id="GO:0043165">
    <property type="term" value="P:Gram-negative-bacterium-type cell outer membrane assembly"/>
    <property type="evidence" value="ECO:0007669"/>
    <property type="project" value="UniProtKB-UniRule"/>
</dbReference>